<dbReference type="SUPFAM" id="SSF46955">
    <property type="entry name" value="Putative DNA-binding domain"/>
    <property type="match status" value="1"/>
</dbReference>
<dbReference type="InterPro" id="IPR009061">
    <property type="entry name" value="DNA-bd_dom_put_sf"/>
</dbReference>
<keyword evidence="3" id="KW-1185">Reference proteome</keyword>
<dbReference type="EMBL" id="VZZK01000057">
    <property type="protein sequence ID" value="KAB1071002.1"/>
    <property type="molecule type" value="Genomic_DNA"/>
</dbReference>
<dbReference type="RefSeq" id="WP_151005050.1">
    <property type="nucleotide sequence ID" value="NZ_BPQY01000391.1"/>
</dbReference>
<proteinExistence type="predicted"/>
<feature type="domain" description="Helix-turn-helix" evidence="1">
    <location>
        <begin position="23"/>
        <end position="73"/>
    </location>
</feature>
<dbReference type="InterPro" id="IPR041657">
    <property type="entry name" value="HTH_17"/>
</dbReference>
<name>A0A6L3SPA6_9HYPH</name>
<organism evidence="2 3">
    <name type="scientific">Methylobacterium soli</name>
    <dbReference type="NCBI Taxonomy" id="553447"/>
    <lineage>
        <taxon>Bacteria</taxon>
        <taxon>Pseudomonadati</taxon>
        <taxon>Pseudomonadota</taxon>
        <taxon>Alphaproteobacteria</taxon>
        <taxon>Hyphomicrobiales</taxon>
        <taxon>Methylobacteriaceae</taxon>
        <taxon>Methylobacterium</taxon>
    </lineage>
</organism>
<dbReference type="AlphaFoldDB" id="A0A6L3SPA6"/>
<gene>
    <name evidence="2" type="ORF">F6X53_29395</name>
</gene>
<dbReference type="Proteomes" id="UP000474159">
    <property type="component" value="Unassembled WGS sequence"/>
</dbReference>
<evidence type="ECO:0000259" key="1">
    <source>
        <dbReference type="Pfam" id="PF12728"/>
    </source>
</evidence>
<evidence type="ECO:0000313" key="3">
    <source>
        <dbReference type="Proteomes" id="UP000474159"/>
    </source>
</evidence>
<sequence>MSNQRPNLVNAAQAVPNGPDLALYTQAEAARLLRISERSLERHRVQGTGPRYASLGRRIVYAHADLFAWVQACSRCSTSEPQR</sequence>
<reference evidence="2 3" key="1">
    <citation type="submission" date="2019-09" db="EMBL/GenBank/DDBJ databases">
        <title>YIM 48816 draft genome.</title>
        <authorList>
            <person name="Jiang L."/>
        </authorList>
    </citation>
    <scope>NUCLEOTIDE SEQUENCE [LARGE SCALE GENOMIC DNA]</scope>
    <source>
        <strain evidence="2 3">YIM 48816</strain>
    </source>
</reference>
<dbReference type="Pfam" id="PF12728">
    <property type="entry name" value="HTH_17"/>
    <property type="match status" value="1"/>
</dbReference>
<comment type="caution">
    <text evidence="2">The sequence shown here is derived from an EMBL/GenBank/DDBJ whole genome shotgun (WGS) entry which is preliminary data.</text>
</comment>
<dbReference type="OrthoDB" id="9806994at2"/>
<evidence type="ECO:0000313" key="2">
    <source>
        <dbReference type="EMBL" id="KAB1071002.1"/>
    </source>
</evidence>
<accession>A0A6L3SPA6</accession>
<protein>
    <submittedName>
        <fullName evidence="2">Helix-turn-helix domain-containing protein</fullName>
    </submittedName>
</protein>